<protein>
    <submittedName>
        <fullName evidence="1">Uncharacterized protein</fullName>
    </submittedName>
</protein>
<evidence type="ECO:0000313" key="3">
    <source>
        <dbReference type="Proteomes" id="UP000887013"/>
    </source>
</evidence>
<organism evidence="1 3">
    <name type="scientific">Nephila pilipes</name>
    <name type="common">Giant wood spider</name>
    <name type="synonym">Nephila maculata</name>
    <dbReference type="NCBI Taxonomy" id="299642"/>
    <lineage>
        <taxon>Eukaryota</taxon>
        <taxon>Metazoa</taxon>
        <taxon>Ecdysozoa</taxon>
        <taxon>Arthropoda</taxon>
        <taxon>Chelicerata</taxon>
        <taxon>Arachnida</taxon>
        <taxon>Araneae</taxon>
        <taxon>Araneomorphae</taxon>
        <taxon>Entelegynae</taxon>
        <taxon>Araneoidea</taxon>
        <taxon>Nephilidae</taxon>
        <taxon>Nephila</taxon>
    </lineage>
</organism>
<keyword evidence="3" id="KW-1185">Reference proteome</keyword>
<evidence type="ECO:0000313" key="2">
    <source>
        <dbReference type="EMBL" id="GFT77551.1"/>
    </source>
</evidence>
<dbReference type="AlphaFoldDB" id="A0A8X6P164"/>
<evidence type="ECO:0000313" key="1">
    <source>
        <dbReference type="EMBL" id="GFT45089.1"/>
    </source>
</evidence>
<dbReference type="EMBL" id="BMAW01117945">
    <property type="protein sequence ID" value="GFT77551.1"/>
    <property type="molecule type" value="Genomic_DNA"/>
</dbReference>
<dbReference type="EMBL" id="BMAW01110826">
    <property type="protein sequence ID" value="GFT45089.1"/>
    <property type="molecule type" value="Genomic_DNA"/>
</dbReference>
<sequence>MHDPVSRRTSANCRGKGRAGAITYLYWIASNKHTHLRRNWFFLSSFRFHLCWGEGDSHWRLIEPLKFWKIPSCLESSMQLQGCEELQLIELGSHSLRTSYDSNRSPGMIGIQNQQTGKRSPGALLTLVMLIKGDRSVRCTCPWREHPFDGTGQDPLFSFPLLRNDLGPDAAAAGERTCPLGWEESEVSAPV</sequence>
<comment type="caution">
    <text evidence="1">The sequence shown here is derived from an EMBL/GenBank/DDBJ whole genome shotgun (WGS) entry which is preliminary data.</text>
</comment>
<dbReference type="Proteomes" id="UP000887013">
    <property type="component" value="Unassembled WGS sequence"/>
</dbReference>
<gene>
    <name evidence="2" type="ORF">NPIL_119311</name>
    <name evidence="1" type="ORF">NPIL_489881</name>
</gene>
<proteinExistence type="predicted"/>
<accession>A0A8X6P164</accession>
<reference evidence="1" key="1">
    <citation type="submission" date="2020-08" db="EMBL/GenBank/DDBJ databases">
        <title>Multicomponent nature underlies the extraordinary mechanical properties of spider dragline silk.</title>
        <authorList>
            <person name="Kono N."/>
            <person name="Nakamura H."/>
            <person name="Mori M."/>
            <person name="Yoshida Y."/>
            <person name="Ohtoshi R."/>
            <person name="Malay A.D."/>
            <person name="Moran D.A.P."/>
            <person name="Tomita M."/>
            <person name="Numata K."/>
            <person name="Arakawa K."/>
        </authorList>
    </citation>
    <scope>NUCLEOTIDE SEQUENCE</scope>
</reference>
<name>A0A8X6P164_NEPPI</name>